<dbReference type="STRING" id="1434107.MSBR3_0614"/>
<feature type="transmembrane region" description="Helical" evidence="6">
    <location>
        <begin position="252"/>
        <end position="277"/>
    </location>
</feature>
<feature type="transmembrane region" description="Helical" evidence="6">
    <location>
        <begin position="148"/>
        <end position="171"/>
    </location>
</feature>
<dbReference type="InterPro" id="IPR017039">
    <property type="entry name" value="Virul_fac_BrkB"/>
</dbReference>
<gene>
    <name evidence="7" type="ORF">MSBR3_0614</name>
</gene>
<evidence type="ECO:0000256" key="6">
    <source>
        <dbReference type="SAM" id="Phobius"/>
    </source>
</evidence>
<dbReference type="GO" id="GO:0005886">
    <property type="term" value="C:plasma membrane"/>
    <property type="evidence" value="ECO:0007669"/>
    <property type="project" value="UniProtKB-SubCell"/>
</dbReference>
<dbReference type="RefSeq" id="WP_048106450.1">
    <property type="nucleotide sequence ID" value="NZ_CP009517.1"/>
</dbReference>
<proteinExistence type="predicted"/>
<feature type="transmembrane region" description="Helical" evidence="6">
    <location>
        <begin position="221"/>
        <end position="246"/>
    </location>
</feature>
<evidence type="ECO:0000256" key="1">
    <source>
        <dbReference type="ARBA" id="ARBA00004651"/>
    </source>
</evidence>
<evidence type="ECO:0000256" key="3">
    <source>
        <dbReference type="ARBA" id="ARBA00022692"/>
    </source>
</evidence>
<feature type="transmembrane region" description="Helical" evidence="6">
    <location>
        <begin position="39"/>
        <end position="62"/>
    </location>
</feature>
<dbReference type="Proteomes" id="UP000033066">
    <property type="component" value="Chromosome"/>
</dbReference>
<dbReference type="Pfam" id="PF03631">
    <property type="entry name" value="Virul_fac_BrkB"/>
    <property type="match status" value="1"/>
</dbReference>
<keyword evidence="5 6" id="KW-0472">Membrane</keyword>
<dbReference type="KEGG" id="mbak:MSBR3_0614"/>
<organism evidence="7 8">
    <name type="scientific">Methanosarcina barkeri 3</name>
    <dbReference type="NCBI Taxonomy" id="1434107"/>
    <lineage>
        <taxon>Archaea</taxon>
        <taxon>Methanobacteriati</taxon>
        <taxon>Methanobacteriota</taxon>
        <taxon>Stenosarchaea group</taxon>
        <taxon>Methanomicrobia</taxon>
        <taxon>Methanosarcinales</taxon>
        <taxon>Methanosarcinaceae</taxon>
        <taxon>Methanosarcina</taxon>
    </lineage>
</organism>
<dbReference type="HOGENOM" id="CLU_045539_5_0_2"/>
<dbReference type="PIRSF" id="PIRSF035875">
    <property type="entry name" value="RNase_BN"/>
    <property type="match status" value="1"/>
</dbReference>
<evidence type="ECO:0000313" key="8">
    <source>
        <dbReference type="Proteomes" id="UP000033066"/>
    </source>
</evidence>
<reference evidence="7" key="1">
    <citation type="submission" date="2014-07" db="EMBL/GenBank/DDBJ databases">
        <title>Methanogenic archaea and the global carbon cycle.</title>
        <authorList>
            <person name="Henriksen J.R."/>
            <person name="Luke J."/>
            <person name="Reinhart S."/>
            <person name="Benedict M.N."/>
            <person name="Youngblut N.D."/>
            <person name="Metcalf M.E."/>
            <person name="Whitaker R.J."/>
            <person name="Metcalf W.W."/>
        </authorList>
    </citation>
    <scope>NUCLEOTIDE SEQUENCE [LARGE SCALE GENOMIC DNA]</scope>
    <source>
        <strain evidence="7">3</strain>
    </source>
</reference>
<dbReference type="OrthoDB" id="137001at2157"/>
<accession>A0A0E3SK34</accession>
<keyword evidence="2" id="KW-1003">Cell membrane</keyword>
<evidence type="ECO:0000256" key="2">
    <source>
        <dbReference type="ARBA" id="ARBA00022475"/>
    </source>
</evidence>
<feature type="transmembrane region" description="Helical" evidence="6">
    <location>
        <begin position="191"/>
        <end position="209"/>
    </location>
</feature>
<feature type="transmembrane region" description="Helical" evidence="6">
    <location>
        <begin position="97"/>
        <end position="115"/>
    </location>
</feature>
<evidence type="ECO:0000313" key="7">
    <source>
        <dbReference type="EMBL" id="AKB81192.1"/>
    </source>
</evidence>
<name>A0A0E3SK34_METBA</name>
<keyword evidence="3 6" id="KW-0812">Transmembrane</keyword>
<keyword evidence="4 6" id="KW-1133">Transmembrane helix</keyword>
<dbReference type="PANTHER" id="PTHR30213">
    <property type="entry name" value="INNER MEMBRANE PROTEIN YHJD"/>
    <property type="match status" value="1"/>
</dbReference>
<dbReference type="PANTHER" id="PTHR30213:SF1">
    <property type="entry name" value="INNER MEMBRANE PROTEIN YHJD"/>
    <property type="match status" value="1"/>
</dbReference>
<protein>
    <submittedName>
        <fullName evidence="7">Inner membrane protein YihY, formerly thought to be RNase BN</fullName>
    </submittedName>
</protein>
<keyword evidence="8" id="KW-1185">Reference proteome</keyword>
<dbReference type="GeneID" id="24788094"/>
<comment type="subcellular location">
    <subcellularLocation>
        <location evidence="1">Cell membrane</location>
        <topology evidence="1">Multi-pass membrane protein</topology>
    </subcellularLocation>
</comment>
<dbReference type="AlphaFoldDB" id="A0A0E3SK34"/>
<dbReference type="PATRIC" id="fig|1434107.4.peg.817"/>
<dbReference type="NCBIfam" id="TIGR00765">
    <property type="entry name" value="yihY_not_rbn"/>
    <property type="match status" value="1"/>
</dbReference>
<evidence type="ECO:0000256" key="5">
    <source>
        <dbReference type="ARBA" id="ARBA00023136"/>
    </source>
</evidence>
<evidence type="ECO:0000256" key="4">
    <source>
        <dbReference type="ARBA" id="ARBA00022989"/>
    </source>
</evidence>
<sequence length="295" mass="33203">MSWEYVRKEYIRKDYVRNLIARTINKWLEDNALTHSAALAFYFILSLPSLLLFSVSIGSIFLKSENLQETIINYLEGVIDEVVINMIILLFERIPDLNSLSISALIGIVLLLWSASNIFRQLKNFLEQAWSIKPDEANNIKDFIKDAVASFVIVILFGGLLVLSIFIEGFLYAASKLFHQFLPFSPVITDYAGSIASFLILVIFFTLVYKVLPDKSLDIKSVFVGALITTILVTIGKYIVVLFFTYSSPTSLYGAIGSIIGLFLLSYYSSIMITLGAEFTKVYSESRRLNSENGV</sequence>
<dbReference type="EMBL" id="CP009517">
    <property type="protein sequence ID" value="AKB81192.1"/>
    <property type="molecule type" value="Genomic_DNA"/>
</dbReference>